<accession>A0A2U2P9L4</accession>
<dbReference type="Proteomes" id="UP000245647">
    <property type="component" value="Unassembled WGS sequence"/>
</dbReference>
<organism evidence="1 2">
    <name type="scientific">Pararcticibacter amylolyticus</name>
    <dbReference type="NCBI Taxonomy" id="2173175"/>
    <lineage>
        <taxon>Bacteria</taxon>
        <taxon>Pseudomonadati</taxon>
        <taxon>Bacteroidota</taxon>
        <taxon>Sphingobacteriia</taxon>
        <taxon>Sphingobacteriales</taxon>
        <taxon>Sphingobacteriaceae</taxon>
        <taxon>Pararcticibacter</taxon>
    </lineage>
</organism>
<reference evidence="1 2" key="1">
    <citation type="submission" date="2018-04" db="EMBL/GenBank/DDBJ databases">
        <title>Pedobacter chongqingensis sp. nov., isolated from a rottenly hemp rope.</title>
        <authorList>
            <person name="Cai Y."/>
        </authorList>
    </citation>
    <scope>NUCLEOTIDE SEQUENCE [LARGE SCALE GENOMIC DNA]</scope>
    <source>
        <strain evidence="1 2">FJ4-8</strain>
    </source>
</reference>
<dbReference type="AlphaFoldDB" id="A0A2U2P9L4"/>
<gene>
    <name evidence="1" type="ORF">DDR33_24025</name>
</gene>
<sequence>MRLIILLIAVYSSYGTCSTRNGVAKNAVPIDTLHQVVIGSGYKVIDVKNESTNKREIGVWRFDKDVCHLALPSQDDYMGFSVNWIKKTSAGFQLSIEYGSRIYYRKDFNFYYINDHFYLTGVRTERFDKSKDEKGKTQFKSFKPPIPIENVIITDYM</sequence>
<dbReference type="EMBL" id="QEAS01000035">
    <property type="protein sequence ID" value="PWG78088.1"/>
    <property type="molecule type" value="Genomic_DNA"/>
</dbReference>
<evidence type="ECO:0000313" key="1">
    <source>
        <dbReference type="EMBL" id="PWG78088.1"/>
    </source>
</evidence>
<protein>
    <submittedName>
        <fullName evidence="1">Uncharacterized protein</fullName>
    </submittedName>
</protein>
<keyword evidence="2" id="KW-1185">Reference proteome</keyword>
<dbReference type="RefSeq" id="WP_109418349.1">
    <property type="nucleotide sequence ID" value="NZ_QEAS01000035.1"/>
</dbReference>
<evidence type="ECO:0000313" key="2">
    <source>
        <dbReference type="Proteomes" id="UP000245647"/>
    </source>
</evidence>
<name>A0A2U2P9L4_9SPHI</name>
<proteinExistence type="predicted"/>
<comment type="caution">
    <text evidence="1">The sequence shown here is derived from an EMBL/GenBank/DDBJ whole genome shotgun (WGS) entry which is preliminary data.</text>
</comment>